<dbReference type="EMBL" id="AP028911">
    <property type="protein sequence ID" value="BES91651.1"/>
    <property type="molecule type" value="Genomic_DNA"/>
</dbReference>
<evidence type="ECO:0000313" key="4">
    <source>
        <dbReference type="EMBL" id="BES91651.1"/>
    </source>
</evidence>
<feature type="chain" id="PRO_5046687590" evidence="3">
    <location>
        <begin position="23"/>
        <end position="283"/>
    </location>
</feature>
<dbReference type="Proteomes" id="UP001307889">
    <property type="component" value="Chromosome 3"/>
</dbReference>
<sequence>MRPSIAWLMVLAFHSCLQTGLPTNVGNTRIRRPGRQVFRQFDNHRYHPTTYSKESSEEMDMKDSPSAGQPPFIQYAYQGGQGAQQNNPGESPNYPDDFKIYQGEVLNHVPPASVMKQQSIVPKPHPVYQQMTKKPNVATSPSSLPETVPFPVQGAPFSLHPGVPDGDGYEGHYEHHHEVDDGYHYSPIIHHPLPLPRPTQPPDKSKATISESDYAYYYIGRHLWYVPLYFSIYFIAYVGLLVLKSIARHKVLFPYKSEQTAQQNGRQSDAMYMLDSARRKYAM</sequence>
<organism evidence="4 5">
    <name type="scientific">Nesidiocoris tenuis</name>
    <dbReference type="NCBI Taxonomy" id="355587"/>
    <lineage>
        <taxon>Eukaryota</taxon>
        <taxon>Metazoa</taxon>
        <taxon>Ecdysozoa</taxon>
        <taxon>Arthropoda</taxon>
        <taxon>Hexapoda</taxon>
        <taxon>Insecta</taxon>
        <taxon>Pterygota</taxon>
        <taxon>Neoptera</taxon>
        <taxon>Paraneoptera</taxon>
        <taxon>Hemiptera</taxon>
        <taxon>Heteroptera</taxon>
        <taxon>Panheteroptera</taxon>
        <taxon>Cimicomorpha</taxon>
        <taxon>Miridae</taxon>
        <taxon>Dicyphina</taxon>
        <taxon>Nesidiocoris</taxon>
    </lineage>
</organism>
<feature type="transmembrane region" description="Helical" evidence="2">
    <location>
        <begin position="223"/>
        <end position="243"/>
    </location>
</feature>
<keyword evidence="5" id="KW-1185">Reference proteome</keyword>
<keyword evidence="2" id="KW-1133">Transmembrane helix</keyword>
<keyword evidence="2" id="KW-0812">Transmembrane</keyword>
<evidence type="ECO:0000256" key="2">
    <source>
        <dbReference type="SAM" id="Phobius"/>
    </source>
</evidence>
<feature type="compositionally biased region" description="Basic and acidic residues" evidence="1">
    <location>
        <begin position="54"/>
        <end position="63"/>
    </location>
</feature>
<proteinExistence type="predicted"/>
<feature type="signal peptide" evidence="3">
    <location>
        <begin position="1"/>
        <end position="22"/>
    </location>
</feature>
<feature type="region of interest" description="Disordered" evidence="1">
    <location>
        <begin position="79"/>
        <end position="98"/>
    </location>
</feature>
<name>A0ABN7AL79_9HEMI</name>
<accession>A0ABN7AL79</accession>
<protein>
    <submittedName>
        <fullName evidence="4">Uncharacterized protein</fullName>
    </submittedName>
</protein>
<reference evidence="4 5" key="1">
    <citation type="submission" date="2023-09" db="EMBL/GenBank/DDBJ databases">
        <title>Nesidiocoris tenuis whole genome shotgun sequence.</title>
        <authorList>
            <person name="Shibata T."/>
            <person name="Shimoda M."/>
            <person name="Kobayashi T."/>
            <person name="Uehara T."/>
        </authorList>
    </citation>
    <scope>NUCLEOTIDE SEQUENCE [LARGE SCALE GENOMIC DNA]</scope>
    <source>
        <strain evidence="4 5">Japan</strain>
    </source>
</reference>
<keyword evidence="3" id="KW-0732">Signal</keyword>
<gene>
    <name evidence="4" type="ORF">NTJ_04459</name>
</gene>
<evidence type="ECO:0000256" key="1">
    <source>
        <dbReference type="SAM" id="MobiDB-lite"/>
    </source>
</evidence>
<evidence type="ECO:0000256" key="3">
    <source>
        <dbReference type="SAM" id="SignalP"/>
    </source>
</evidence>
<feature type="region of interest" description="Disordered" evidence="1">
    <location>
        <begin position="43"/>
        <end position="73"/>
    </location>
</feature>
<keyword evidence="2" id="KW-0472">Membrane</keyword>
<evidence type="ECO:0000313" key="5">
    <source>
        <dbReference type="Proteomes" id="UP001307889"/>
    </source>
</evidence>